<proteinExistence type="predicted"/>
<gene>
    <name evidence="2" type="ORF">DSL92_01460</name>
</gene>
<comment type="caution">
    <text evidence="2">The sequence shown here is derived from an EMBL/GenBank/DDBJ whole genome shotgun (WGS) entry which is preliminary data.</text>
</comment>
<dbReference type="EMBL" id="RXHI01000003">
    <property type="protein sequence ID" value="RUA23112.1"/>
    <property type="molecule type" value="Genomic_DNA"/>
</dbReference>
<accession>A0A3S0QS80</accession>
<feature type="region of interest" description="Disordered" evidence="1">
    <location>
        <begin position="1"/>
        <end position="91"/>
    </location>
</feature>
<reference evidence="2" key="1">
    <citation type="submission" date="2018-12" db="EMBL/GenBank/DDBJ databases">
        <authorList>
            <person name="Jadhav K."/>
            <person name="Kushwaha B."/>
            <person name="Jadhav I."/>
        </authorList>
    </citation>
    <scope>NUCLEOTIDE SEQUENCE [LARGE SCALE GENOMIC DNA]</scope>
    <source>
        <strain evidence="2">SBS 10</strain>
    </source>
</reference>
<feature type="compositionally biased region" description="Basic and acidic residues" evidence="1">
    <location>
        <begin position="19"/>
        <end position="28"/>
    </location>
</feature>
<sequence length="238" mass="25691">MTTSGRRGRDAGAGPDDPVTLRRADETRSPACSAWPPTAAAQEPAGATSRLTERHKGLRDADATTDAGASRQSPPQPTPELAACSTPTSLHARPAKQLVPVARRAGHCPLRVRLAEAGGNDLDHQPHQVSLGARRGRQLAFSAEGRGRQAALVPRCAGMSRRIGEAVLPFDESREHVALRGRHTAEPLPADEPHRRGRLAGLIHRPGSFVLQTPRFDYMRACRRPHVSQTQRLETAIP</sequence>
<organism evidence="2">
    <name type="scientific">Billgrantia gudaonensis</name>
    <dbReference type="NCBI Taxonomy" id="376427"/>
    <lineage>
        <taxon>Bacteria</taxon>
        <taxon>Pseudomonadati</taxon>
        <taxon>Pseudomonadota</taxon>
        <taxon>Gammaproteobacteria</taxon>
        <taxon>Oceanospirillales</taxon>
        <taxon>Halomonadaceae</taxon>
        <taxon>Billgrantia</taxon>
    </lineage>
</organism>
<name>A0A3S0QS80_9GAMM</name>
<dbReference type="AlphaFoldDB" id="A0A3S0QS80"/>
<feature type="compositionally biased region" description="Basic and acidic residues" evidence="1">
    <location>
        <begin position="51"/>
        <end position="62"/>
    </location>
</feature>
<evidence type="ECO:0000256" key="1">
    <source>
        <dbReference type="SAM" id="MobiDB-lite"/>
    </source>
</evidence>
<evidence type="ECO:0000313" key="2">
    <source>
        <dbReference type="EMBL" id="RUA23112.1"/>
    </source>
</evidence>
<protein>
    <submittedName>
        <fullName evidence="2">Uncharacterized protein</fullName>
    </submittedName>
</protein>